<protein>
    <recommendedName>
        <fullName evidence="4">Fibronectin type-III domain-containing protein</fullName>
    </recommendedName>
</protein>
<dbReference type="HOGENOM" id="CLU_395244_0_0_6"/>
<reference evidence="2 3" key="1">
    <citation type="journal article" date="2009" name="Stand. Genomic Sci.">
        <title>Complete genome sequence of Kangiella koreensis type strain (SW-125).</title>
        <authorList>
            <person name="Han C."/>
            <person name="Sikorski J."/>
            <person name="Lapidus A."/>
            <person name="Nolan M."/>
            <person name="Glavina Del Rio T."/>
            <person name="Tice H."/>
            <person name="Cheng J.F."/>
            <person name="Lucas S."/>
            <person name="Chen F."/>
            <person name="Copeland A."/>
            <person name="Ivanova N."/>
            <person name="Mavromatis K."/>
            <person name="Ovchinnikova G."/>
            <person name="Pati A."/>
            <person name="Bruce D."/>
            <person name="Goodwin L."/>
            <person name="Pitluck S."/>
            <person name="Chen A."/>
            <person name="Palaniappan K."/>
            <person name="Land M."/>
            <person name="Hauser L."/>
            <person name="Chang Y.J."/>
            <person name="Jeffries C.D."/>
            <person name="Chain P."/>
            <person name="Saunders E."/>
            <person name="Brettin T."/>
            <person name="Goker M."/>
            <person name="Tindall B.J."/>
            <person name="Bristow J."/>
            <person name="Eisen J.A."/>
            <person name="Markowitz V."/>
            <person name="Hugenholtz P."/>
            <person name="Kyrpides N.C."/>
            <person name="Klenk H.P."/>
            <person name="Detter J.C."/>
        </authorList>
    </citation>
    <scope>NUCLEOTIDE SEQUENCE [LARGE SCALE GENOMIC DNA]</scope>
    <source>
        <strain evidence="3">DSM 16069 / KCTC 12182 / SW-125</strain>
    </source>
</reference>
<evidence type="ECO:0000256" key="1">
    <source>
        <dbReference type="SAM" id="SignalP"/>
    </source>
</evidence>
<evidence type="ECO:0000313" key="2">
    <source>
        <dbReference type="EMBL" id="ACV26193.1"/>
    </source>
</evidence>
<dbReference type="EMBL" id="CP001707">
    <property type="protein sequence ID" value="ACV26193.1"/>
    <property type="molecule type" value="Genomic_DNA"/>
</dbReference>
<proteinExistence type="predicted"/>
<keyword evidence="3" id="KW-1185">Reference proteome</keyword>
<evidence type="ECO:0000313" key="3">
    <source>
        <dbReference type="Proteomes" id="UP000001231"/>
    </source>
</evidence>
<dbReference type="Proteomes" id="UP000001231">
    <property type="component" value="Chromosome"/>
</dbReference>
<feature type="signal peptide" evidence="1">
    <location>
        <begin position="1"/>
        <end position="25"/>
    </location>
</feature>
<dbReference type="OrthoDB" id="6187704at2"/>
<gene>
    <name evidence="2" type="ordered locus">Kkor_0773</name>
</gene>
<dbReference type="RefSeq" id="WP_012800707.1">
    <property type="nucleotide sequence ID" value="NC_013166.1"/>
</dbReference>
<dbReference type="eggNOG" id="ENOG50336CT">
    <property type="taxonomic scope" value="Bacteria"/>
</dbReference>
<feature type="chain" id="PRO_5002983264" description="Fibronectin type-III domain-containing protein" evidence="1">
    <location>
        <begin position="26"/>
        <end position="693"/>
    </location>
</feature>
<dbReference type="InterPro" id="IPR013783">
    <property type="entry name" value="Ig-like_fold"/>
</dbReference>
<organism evidence="2 3">
    <name type="scientific">Kangiella koreensis (strain DSM 16069 / JCM 12317 / KCTC 12182 / SW-125)</name>
    <dbReference type="NCBI Taxonomy" id="523791"/>
    <lineage>
        <taxon>Bacteria</taxon>
        <taxon>Pseudomonadati</taxon>
        <taxon>Pseudomonadota</taxon>
        <taxon>Gammaproteobacteria</taxon>
        <taxon>Kangiellales</taxon>
        <taxon>Kangiellaceae</taxon>
        <taxon>Kangiella</taxon>
    </lineage>
</organism>
<evidence type="ECO:0008006" key="4">
    <source>
        <dbReference type="Google" id="ProtNLM"/>
    </source>
</evidence>
<dbReference type="AlphaFoldDB" id="C7RA74"/>
<dbReference type="Gene3D" id="2.60.40.10">
    <property type="entry name" value="Immunoglobulins"/>
    <property type="match status" value="1"/>
</dbReference>
<dbReference type="KEGG" id="kko:Kkor_0773"/>
<sequence>MKSYKYLTMACLLPILWSGSPELYAKDKEALNQKASPQLIEPCLEPVSIQNPSINRIEPIDDCDGGGGGSTGPYYPPGTPGSIKTPVYTNDSNYRVTWSSGNGYGYSVRNELYQQTNNGSWSKVYDGYGTSKYFSVSSGKAMKRYRVRSCNSKGCSSYRYSDKMMVNYQPRPNLYAEYSFLSNIDQKATAYKSSADSYKSALIRDDVSSSATFSTTSSGERFYLGDGYDLIRGSLKQTCLDVDQANFQITQNTPYEPVTFNVDYVENNDHLAELLDVSASAKVGFTGDDLSLGVSGEKSRFVESISDHDTIRFVVKIVNREENWRLTTSADPIDPDFTNNMLSPNDDDAKADFREFCGDAFIDGANVGSALYLVFSFDSKKYSYTEREQKKGQLGLKLGDVFNANGAASSNSELEILLENLQVSISASQVGGPEGLSASVTPANVVDKYNQFLQGTNSSNWAAVEFSTRQYVRPSAYSNYPHSAIFADFTGNQGPLAQMRRWANISVQHTERCSPWSDYDRSTPGQCGSSQIEISTAMDACRNTRQWADCEHPLAYTTGAISAAYPGVNLYNWLNSNVKKLEKTSVSDTYDHHVYKGSIAVDDYTCLAATSCFANPYRGTGPGIGKGFEVITYEYDNPKGSGRSYRISPQHCVNSTAYLDTRNWFMGDTTADWHYKVKLEGLCPELEDFVIVQ</sequence>
<keyword evidence="1" id="KW-0732">Signal</keyword>
<accession>C7RA74</accession>
<dbReference type="InParanoid" id="C7RA74"/>
<name>C7RA74_KANKD</name>